<dbReference type="EMBL" id="JAEHOE010000190">
    <property type="protein sequence ID" value="KAG2483096.1"/>
    <property type="molecule type" value="Genomic_DNA"/>
</dbReference>
<dbReference type="SUPFAM" id="SSF52540">
    <property type="entry name" value="P-loop containing nucleoside triphosphate hydrolases"/>
    <property type="match status" value="1"/>
</dbReference>
<feature type="region of interest" description="Disordered" evidence="1">
    <location>
        <begin position="870"/>
        <end position="956"/>
    </location>
</feature>
<sequence>MDSGVSIARSPAASDWLERRREELQSLGRRELQAQAKAMGVRANGKSADIVEAMIACEQGRSVKPADASRTPAAATDNVEEDGAATAEPHEHSDSENLAPTPPSPSPASKPSPSSLPPTKTPLAGLPPATPPPATTPVLPATTPSRTPGFAFARSALLTDLAARASAAALAASLQSMRLDSQLKATAAARGTPLAPHNPPAALPAQAQAQAQAQQPAGATPSAWRPAAAAGGSPSPAAPRPGLLFDADEEGAEEGAEERAGSAIDMDASDGDDGESEGEGEEEQEEGSVMNAGAQGREVRELGQGTGVELPAVGTPLPPPNHPAALEDTARRLAFAAASSPTAHAPSPLAASPAASASAASPAAPAANSPFPSPGPGGVAQQADPAPAPVQGASAAAFPALHVTDRTPMRQARATGAMLPPPGLAPAGTPFARPPGLLARTPGLGLRTPARRVAVCPDETQARADEAWCRATLLTAPAPPPPSGLAWEDMAGLGAARERLQALCFTTSPEPSAAAPASAPPPAAAKAPATPRGAAATSRAAAARKPGGGAAPSAPASGRSGGGSSSGASPTAAAPQAQAQAPQAQAPQRLPCAAVLLAGPRGVGKGLLARALAARMGGAYLRVPPDLAERVAAAQAAGGGGGGGAAPADVCAALRAVFRVASQAPGPVVVHLEDVECLAGAEAGPEGRRARTELSVAVEELLLSSATAPSLTSASSLGSSPAERSALRRSPSASRAIPSAAAAAGGSAAPPCAAPEGSGGGGGSTGGSGSGSSGGGLRAGVRVVVVATSSAPQALDEGLAACMGRSACLLAPLPDADARESLLLGRLLAAGAELGLEQLERLVRHSEGCSCAELAAACDLAVAEAEARRQGGQELAAPRPTLRERRNAAAAAKAAGAAAAAPSGRRPSAAATSGMPGVREEDLVAALEATRRPRDERAAAGMEGWMERRGLGQAWS</sequence>
<feature type="compositionally biased region" description="Low complexity" evidence="1">
    <location>
        <begin position="566"/>
        <end position="585"/>
    </location>
</feature>
<dbReference type="GO" id="GO:0015630">
    <property type="term" value="C:microtubule cytoskeleton"/>
    <property type="evidence" value="ECO:0007669"/>
    <property type="project" value="TreeGrafter"/>
</dbReference>
<feature type="domain" description="ATPase AAA-type core" evidence="2">
    <location>
        <begin position="595"/>
        <end position="699"/>
    </location>
</feature>
<dbReference type="InterPro" id="IPR050304">
    <property type="entry name" value="MT-severing_AAA_ATPase"/>
</dbReference>
<dbReference type="GO" id="GO:0016887">
    <property type="term" value="F:ATP hydrolysis activity"/>
    <property type="evidence" value="ECO:0007669"/>
    <property type="project" value="InterPro"/>
</dbReference>
<dbReference type="Proteomes" id="UP000612055">
    <property type="component" value="Unassembled WGS sequence"/>
</dbReference>
<keyword evidence="4" id="KW-1185">Reference proteome</keyword>
<feature type="compositionally biased region" description="Basic and acidic residues" evidence="1">
    <location>
        <begin position="929"/>
        <end position="938"/>
    </location>
</feature>
<feature type="region of interest" description="Disordered" evidence="1">
    <location>
        <begin position="508"/>
        <end position="585"/>
    </location>
</feature>
<proteinExistence type="predicted"/>
<dbReference type="GO" id="GO:0005524">
    <property type="term" value="F:ATP binding"/>
    <property type="evidence" value="ECO:0007669"/>
    <property type="project" value="InterPro"/>
</dbReference>
<dbReference type="PANTHER" id="PTHR23074:SF19">
    <property type="entry name" value="KATANIN P60 ATPASE-CONTAINING SUBUNIT A1"/>
    <property type="match status" value="1"/>
</dbReference>
<feature type="compositionally biased region" description="Gly residues" evidence="1">
    <location>
        <begin position="757"/>
        <end position="775"/>
    </location>
</feature>
<evidence type="ECO:0000259" key="2">
    <source>
        <dbReference type="Pfam" id="PF00004"/>
    </source>
</evidence>
<feature type="compositionally biased region" description="Low complexity" evidence="1">
    <location>
        <begin position="379"/>
        <end position="391"/>
    </location>
</feature>
<dbReference type="PANTHER" id="PTHR23074">
    <property type="entry name" value="AAA DOMAIN-CONTAINING"/>
    <property type="match status" value="1"/>
</dbReference>
<feature type="region of interest" description="Disordered" evidence="1">
    <location>
        <begin position="60"/>
        <end position="148"/>
    </location>
</feature>
<feature type="compositionally biased region" description="Acidic residues" evidence="1">
    <location>
        <begin position="246"/>
        <end position="256"/>
    </location>
</feature>
<accession>A0A835XIU5</accession>
<reference evidence="3" key="1">
    <citation type="journal article" date="2020" name="bioRxiv">
        <title>Comparative genomics of Chlamydomonas.</title>
        <authorList>
            <person name="Craig R.J."/>
            <person name="Hasan A.R."/>
            <person name="Ness R.W."/>
            <person name="Keightley P.D."/>
        </authorList>
    </citation>
    <scope>NUCLEOTIDE SEQUENCE</scope>
    <source>
        <strain evidence="3">CCAP 11/70</strain>
    </source>
</reference>
<dbReference type="AlphaFoldDB" id="A0A835XIU5"/>
<organism evidence="3 4">
    <name type="scientific">Edaphochlamys debaryana</name>
    <dbReference type="NCBI Taxonomy" id="47281"/>
    <lineage>
        <taxon>Eukaryota</taxon>
        <taxon>Viridiplantae</taxon>
        <taxon>Chlorophyta</taxon>
        <taxon>core chlorophytes</taxon>
        <taxon>Chlorophyceae</taxon>
        <taxon>CS clade</taxon>
        <taxon>Chlamydomonadales</taxon>
        <taxon>Chlamydomonadales incertae sedis</taxon>
        <taxon>Edaphochlamys</taxon>
    </lineage>
</organism>
<dbReference type="Pfam" id="PF00004">
    <property type="entry name" value="AAA"/>
    <property type="match status" value="1"/>
</dbReference>
<dbReference type="GO" id="GO:0051013">
    <property type="term" value="P:microtubule severing"/>
    <property type="evidence" value="ECO:0007669"/>
    <property type="project" value="TreeGrafter"/>
</dbReference>
<feature type="region of interest" description="Disordered" evidence="1">
    <location>
        <begin position="711"/>
        <end position="733"/>
    </location>
</feature>
<feature type="region of interest" description="Disordered" evidence="1">
    <location>
        <begin position="745"/>
        <end position="775"/>
    </location>
</feature>
<dbReference type="Gene3D" id="1.10.8.60">
    <property type="match status" value="1"/>
</dbReference>
<dbReference type="InterPro" id="IPR003959">
    <property type="entry name" value="ATPase_AAA_core"/>
</dbReference>
<feature type="region of interest" description="Disordered" evidence="1">
    <location>
        <begin position="188"/>
        <end position="292"/>
    </location>
</feature>
<feature type="compositionally biased region" description="Low complexity" evidence="1">
    <location>
        <begin position="888"/>
        <end position="911"/>
    </location>
</feature>
<protein>
    <recommendedName>
        <fullName evidence="2">ATPase AAA-type core domain-containing protein</fullName>
    </recommendedName>
</protein>
<feature type="compositionally biased region" description="Low complexity" evidence="1">
    <location>
        <begin position="203"/>
        <end position="235"/>
    </location>
</feature>
<dbReference type="OrthoDB" id="550300at2759"/>
<evidence type="ECO:0000313" key="3">
    <source>
        <dbReference type="EMBL" id="KAG2483096.1"/>
    </source>
</evidence>
<gene>
    <name evidence="3" type="ORF">HYH03_018034</name>
</gene>
<evidence type="ECO:0000256" key="1">
    <source>
        <dbReference type="SAM" id="MobiDB-lite"/>
    </source>
</evidence>
<feature type="compositionally biased region" description="Pro residues" evidence="1">
    <location>
        <begin position="100"/>
        <end position="120"/>
    </location>
</feature>
<feature type="compositionally biased region" description="Low complexity" evidence="1">
    <location>
        <begin position="524"/>
        <end position="558"/>
    </location>
</feature>
<feature type="compositionally biased region" description="Low complexity" evidence="1">
    <location>
        <begin position="745"/>
        <end position="756"/>
    </location>
</feature>
<dbReference type="Gene3D" id="3.40.50.300">
    <property type="entry name" value="P-loop containing nucleotide triphosphate hydrolases"/>
    <property type="match status" value="2"/>
</dbReference>
<feature type="compositionally biased region" description="Acidic residues" evidence="1">
    <location>
        <begin position="267"/>
        <end position="286"/>
    </location>
</feature>
<feature type="region of interest" description="Disordered" evidence="1">
    <location>
        <begin position="361"/>
        <end position="391"/>
    </location>
</feature>
<feature type="compositionally biased region" description="Low complexity" evidence="1">
    <location>
        <begin position="361"/>
        <end position="370"/>
    </location>
</feature>
<evidence type="ECO:0000313" key="4">
    <source>
        <dbReference type="Proteomes" id="UP000612055"/>
    </source>
</evidence>
<comment type="caution">
    <text evidence="3">The sequence shown here is derived from an EMBL/GenBank/DDBJ whole genome shotgun (WGS) entry which is preliminary data.</text>
</comment>
<dbReference type="InterPro" id="IPR027417">
    <property type="entry name" value="P-loop_NTPase"/>
</dbReference>
<name>A0A835XIU5_9CHLO</name>